<dbReference type="OrthoDB" id="106937at2"/>
<evidence type="ECO:0000259" key="3">
    <source>
        <dbReference type="Pfam" id="PF03050"/>
    </source>
</evidence>
<dbReference type="InterPro" id="IPR024474">
    <property type="entry name" value="Znf_dom_IS66"/>
</dbReference>
<accession>A0A2U3KAH4</accession>
<keyword evidence="1" id="KW-0175">Coiled coil</keyword>
<evidence type="ECO:0000256" key="2">
    <source>
        <dbReference type="SAM" id="MobiDB-lite"/>
    </source>
</evidence>
<proteinExistence type="predicted"/>
<feature type="domain" description="Transposase IS66 zinc-finger binding" evidence="4">
    <location>
        <begin position="116"/>
        <end position="157"/>
    </location>
</feature>
<dbReference type="Proteomes" id="UP000238701">
    <property type="component" value="Unassembled WGS sequence"/>
</dbReference>
<name>A0A2U3KAH4_9BACT</name>
<feature type="domain" description="Transposase TnpC homeodomain" evidence="5">
    <location>
        <begin position="33"/>
        <end position="104"/>
    </location>
</feature>
<dbReference type="PANTHER" id="PTHR33678:SF1">
    <property type="entry name" value="BLL1576 PROTEIN"/>
    <property type="match status" value="1"/>
</dbReference>
<dbReference type="InterPro" id="IPR052344">
    <property type="entry name" value="Transposase-related"/>
</dbReference>
<dbReference type="Pfam" id="PF13005">
    <property type="entry name" value="zf-IS66"/>
    <property type="match status" value="1"/>
</dbReference>
<organism evidence="6 7">
    <name type="scientific">Candidatus Sulfotelmatobacter kueseliae</name>
    <dbReference type="NCBI Taxonomy" id="2042962"/>
    <lineage>
        <taxon>Bacteria</taxon>
        <taxon>Pseudomonadati</taxon>
        <taxon>Acidobacteriota</taxon>
        <taxon>Terriglobia</taxon>
        <taxon>Terriglobales</taxon>
        <taxon>Candidatus Korobacteraceae</taxon>
        <taxon>Candidatus Sulfotelmatobacter</taxon>
    </lineage>
</organism>
<evidence type="ECO:0000313" key="6">
    <source>
        <dbReference type="EMBL" id="SPF36550.1"/>
    </source>
</evidence>
<dbReference type="AlphaFoldDB" id="A0A2U3KAH4"/>
<feature type="region of interest" description="Disordered" evidence="2">
    <location>
        <begin position="69"/>
        <end position="95"/>
    </location>
</feature>
<sequence>MSAPPIPSAPADLELIAQLKSKLQYAELRIRVLEERLRLMRIEKYGAGGEKLSQAQMQLFELEPVISEMTEQPESEHAPAHRSTKKSVKHPGRQELRANLPRVERVLPCTPDQRLCKRRGRETVVIGYEESSQLDVEPAKYFVLVTKREKRACRSCEELGVVSAPLLPRIIEKCLASDRIVIDTVVSKYCNHTPLHRQSVILERDLGLDVSRATLDGWVLKVGELLIPVVAAMRRELISGSYIQADETPVDVQTREGRGQNHQAYLWQYSRPGGSVVFDFRLGRGRDGPRLFLGQFEGILQTDGYAAYDQIGGPKMVHAACWSHARRQFFEAVQLSPGDPVATPIVARMDELFAVDAEARRKALSVATRHVRRQETAKPLLDDIHSKIKAAQSVALPSSTLSKACQYALTLWRKLTLFLEYPELELSNNLAENSMRPVALGRKNWLHIGSAQAGPKVAAILSVVESCRRLKLPVRDYLAAVLPGLAGLPIRCLPNLTPAAWLARHSDTKATVVLAWRDLQPRRF</sequence>
<evidence type="ECO:0000259" key="4">
    <source>
        <dbReference type="Pfam" id="PF13005"/>
    </source>
</evidence>
<feature type="coiled-coil region" evidence="1">
    <location>
        <begin position="16"/>
        <end position="43"/>
    </location>
</feature>
<dbReference type="NCBIfam" id="NF033517">
    <property type="entry name" value="transpos_IS66"/>
    <property type="match status" value="1"/>
</dbReference>
<evidence type="ECO:0000313" key="7">
    <source>
        <dbReference type="Proteomes" id="UP000238701"/>
    </source>
</evidence>
<dbReference type="Pfam" id="PF13007">
    <property type="entry name" value="LZ_Tnp_IS66"/>
    <property type="match status" value="1"/>
</dbReference>
<reference evidence="7" key="1">
    <citation type="submission" date="2018-02" db="EMBL/GenBank/DDBJ databases">
        <authorList>
            <person name="Hausmann B."/>
        </authorList>
    </citation>
    <scope>NUCLEOTIDE SEQUENCE [LARGE SCALE GENOMIC DNA]</scope>
    <source>
        <strain evidence="7">Peat soil MAG SbA1</strain>
    </source>
</reference>
<dbReference type="PANTHER" id="PTHR33678">
    <property type="entry name" value="BLL1576 PROTEIN"/>
    <property type="match status" value="1"/>
</dbReference>
<evidence type="ECO:0000256" key="1">
    <source>
        <dbReference type="SAM" id="Coils"/>
    </source>
</evidence>
<feature type="compositionally biased region" description="Basic residues" evidence="2">
    <location>
        <begin position="80"/>
        <end position="91"/>
    </location>
</feature>
<protein>
    <submittedName>
        <fullName evidence="6">Transposase</fullName>
    </submittedName>
</protein>
<evidence type="ECO:0000259" key="5">
    <source>
        <dbReference type="Pfam" id="PF13007"/>
    </source>
</evidence>
<feature type="domain" description="Transposase IS66 central" evidence="3">
    <location>
        <begin position="174"/>
        <end position="454"/>
    </location>
</feature>
<dbReference type="Pfam" id="PF03050">
    <property type="entry name" value="DDE_Tnp_IS66"/>
    <property type="match status" value="1"/>
</dbReference>
<dbReference type="InterPro" id="IPR004291">
    <property type="entry name" value="Transposase_IS66_central"/>
</dbReference>
<dbReference type="EMBL" id="OMOD01000064">
    <property type="protein sequence ID" value="SPF36550.1"/>
    <property type="molecule type" value="Genomic_DNA"/>
</dbReference>
<gene>
    <name evidence="6" type="ORF">SBA1_1560006</name>
</gene>
<dbReference type="InterPro" id="IPR024463">
    <property type="entry name" value="Transposase_TnpC_homeodom"/>
</dbReference>